<comment type="subcellular location">
    <subcellularLocation>
        <location evidence="4">Cell outer membrane</location>
    </subcellularLocation>
</comment>
<comment type="similarity">
    <text evidence="4">Belongs to the BamE family.</text>
</comment>
<accession>A0ABW1XI09</accession>
<feature type="domain" description="Outer membrane protein assembly factor BamE" evidence="5">
    <location>
        <begin position="18"/>
        <end position="88"/>
    </location>
</feature>
<dbReference type="Gene3D" id="3.30.1450.10">
    <property type="match status" value="1"/>
</dbReference>
<dbReference type="PANTHER" id="PTHR37482:SF1">
    <property type="entry name" value="OUTER MEMBRANE PROTEIN ASSEMBLY FACTOR BAME"/>
    <property type="match status" value="1"/>
</dbReference>
<comment type="subunit">
    <text evidence="4">Part of the Bam complex.</text>
</comment>
<organism evidence="6 7">
    <name type="scientific">Pseudobowmanella zhangzhouensis</name>
    <dbReference type="NCBI Taxonomy" id="1537679"/>
    <lineage>
        <taxon>Bacteria</taxon>
        <taxon>Pseudomonadati</taxon>
        <taxon>Pseudomonadota</taxon>
        <taxon>Gammaproteobacteria</taxon>
        <taxon>Alteromonadales</taxon>
        <taxon>Alteromonadaceae</taxon>
    </lineage>
</organism>
<keyword evidence="7" id="KW-1185">Reference proteome</keyword>
<reference evidence="7" key="1">
    <citation type="journal article" date="2019" name="Int. J. Syst. Evol. Microbiol.">
        <title>The Global Catalogue of Microorganisms (GCM) 10K type strain sequencing project: providing services to taxonomists for standard genome sequencing and annotation.</title>
        <authorList>
            <consortium name="The Broad Institute Genomics Platform"/>
            <consortium name="The Broad Institute Genome Sequencing Center for Infectious Disease"/>
            <person name="Wu L."/>
            <person name="Ma J."/>
        </authorList>
    </citation>
    <scope>NUCLEOTIDE SEQUENCE [LARGE SCALE GENOMIC DNA]</scope>
    <source>
        <strain evidence="7">CGMCC 1.16031</strain>
    </source>
</reference>
<keyword evidence="1 4" id="KW-0732">Signal</keyword>
<name>A0ABW1XI09_9ALTE</name>
<evidence type="ECO:0000313" key="6">
    <source>
        <dbReference type="EMBL" id="MFC6439689.1"/>
    </source>
</evidence>
<proteinExistence type="inferred from homology"/>
<keyword evidence="3 4" id="KW-0998">Cell outer membrane</keyword>
<comment type="caution">
    <text evidence="6">The sequence shown here is derived from an EMBL/GenBank/DDBJ whole genome shotgun (WGS) entry which is preliminary data.</text>
</comment>
<dbReference type="InterPro" id="IPR037873">
    <property type="entry name" value="BamE-like"/>
</dbReference>
<sequence length="103" mass="12039">MGVSGCTGFIYRIDVPQGNYLEQKDIDKLRIDMTREQVVYVLGRPLVKDSFDHDTWYYVYKMKRGMSDDSVEKTMRIEFSNDRVAKITGDVELSEDFNTPLEQ</sequence>
<dbReference type="Pfam" id="PF04355">
    <property type="entry name" value="BamE"/>
    <property type="match status" value="1"/>
</dbReference>
<dbReference type="InterPro" id="IPR007450">
    <property type="entry name" value="BamE_dom"/>
</dbReference>
<evidence type="ECO:0000256" key="2">
    <source>
        <dbReference type="ARBA" id="ARBA00023136"/>
    </source>
</evidence>
<dbReference type="PANTHER" id="PTHR37482">
    <property type="entry name" value="OUTER MEMBRANE PROTEIN ASSEMBLY FACTOR BAME"/>
    <property type="match status" value="1"/>
</dbReference>
<evidence type="ECO:0000313" key="7">
    <source>
        <dbReference type="Proteomes" id="UP001596364"/>
    </source>
</evidence>
<dbReference type="EMBL" id="JBHSUS010000001">
    <property type="protein sequence ID" value="MFC6439689.1"/>
    <property type="molecule type" value="Genomic_DNA"/>
</dbReference>
<evidence type="ECO:0000256" key="1">
    <source>
        <dbReference type="ARBA" id="ARBA00022729"/>
    </source>
</evidence>
<dbReference type="HAMAP" id="MF_00925">
    <property type="entry name" value="OM_assembly_BamE"/>
    <property type="match status" value="1"/>
</dbReference>
<gene>
    <name evidence="4" type="primary">bamE</name>
    <name evidence="6" type="ORF">ACFP85_05960</name>
</gene>
<evidence type="ECO:0000256" key="4">
    <source>
        <dbReference type="HAMAP-Rule" id="MF_00925"/>
    </source>
</evidence>
<keyword evidence="2 4" id="KW-0472">Membrane</keyword>
<protein>
    <recommendedName>
        <fullName evidence="4">Outer membrane protein assembly factor BamE</fullName>
    </recommendedName>
</protein>
<dbReference type="RefSeq" id="WP_371414240.1">
    <property type="nucleotide sequence ID" value="NZ_JBHSUS010000001.1"/>
</dbReference>
<dbReference type="Proteomes" id="UP001596364">
    <property type="component" value="Unassembled WGS sequence"/>
</dbReference>
<dbReference type="InterPro" id="IPR026592">
    <property type="entry name" value="BamE"/>
</dbReference>
<evidence type="ECO:0000259" key="5">
    <source>
        <dbReference type="Pfam" id="PF04355"/>
    </source>
</evidence>
<comment type="function">
    <text evidence="4">Part of the outer membrane protein assembly complex, which is involved in assembly and insertion of beta-barrel proteins into the outer membrane.</text>
</comment>
<evidence type="ECO:0000256" key="3">
    <source>
        <dbReference type="ARBA" id="ARBA00023237"/>
    </source>
</evidence>